<proteinExistence type="predicted"/>
<evidence type="ECO:0000256" key="1">
    <source>
        <dbReference type="SAM" id="SignalP"/>
    </source>
</evidence>
<feature type="signal peptide" evidence="1">
    <location>
        <begin position="1"/>
        <end position="19"/>
    </location>
</feature>
<dbReference type="SUPFAM" id="SSF82171">
    <property type="entry name" value="DPP6 N-terminal domain-like"/>
    <property type="match status" value="1"/>
</dbReference>
<dbReference type="InterPro" id="IPR029058">
    <property type="entry name" value="AB_hydrolase_fold"/>
</dbReference>
<accession>A0A914DNA8</accession>
<organism evidence="2 3">
    <name type="scientific">Acrobeloides nanus</name>
    <dbReference type="NCBI Taxonomy" id="290746"/>
    <lineage>
        <taxon>Eukaryota</taxon>
        <taxon>Metazoa</taxon>
        <taxon>Ecdysozoa</taxon>
        <taxon>Nematoda</taxon>
        <taxon>Chromadorea</taxon>
        <taxon>Rhabditida</taxon>
        <taxon>Tylenchina</taxon>
        <taxon>Cephalobomorpha</taxon>
        <taxon>Cephaloboidea</taxon>
        <taxon>Cephalobidae</taxon>
        <taxon>Acrobeloides</taxon>
    </lineage>
</organism>
<evidence type="ECO:0000313" key="2">
    <source>
        <dbReference type="Proteomes" id="UP000887540"/>
    </source>
</evidence>
<dbReference type="Proteomes" id="UP000887540">
    <property type="component" value="Unplaced"/>
</dbReference>
<keyword evidence="2" id="KW-1185">Reference proteome</keyword>
<protein>
    <submittedName>
        <fullName evidence="3">Uncharacterized protein</fullName>
    </submittedName>
</protein>
<sequence length="449" mass="51269">MIINWIVLDSLFLAITALAELIPRDQLFNDPKYSGVSLSPDGHVLAYLAPNENSISNIYTKCVTCKHTKVVTFDNKRHISGYQWTGVPNIILYYQDNDGDENYKLYKLNITNPSPLNEPHVISDKPGVKAVVIANNLRDRFVLVGLNDENPAFHNIYEFDLYTNEMRKIFDNKRFPAKIIVDNDLEIRLVVEEGDDGSLIYYSPSEKANSKKLTSDKEMWVEYLKVSADDRPLTMPIAFTADNKRVFWQWGAGTDLGQLVIHDFGKPDENEVLYTAIKSQIGTVLFHPTDRNILALSEVYHQPEIYVANDTILNDMQYLVNLRPSASPVIESISRDFHTWLVTYASDERPYEFYLYRRWQQKAEYLFTTRPELIGRKLNRMVGFDFPARDGLRLQAYLSLPPKAELLTPAQVNGTDVELAKLGLLPAKPQPLIVFVHGGPKARDVFGFS</sequence>
<dbReference type="WBParaSite" id="ACRNAN_scaffold3058.g6719.t1">
    <property type="protein sequence ID" value="ACRNAN_scaffold3058.g6719.t1"/>
    <property type="gene ID" value="ACRNAN_scaffold3058.g6719"/>
</dbReference>
<name>A0A914DNA8_9BILA</name>
<dbReference type="Gene3D" id="3.40.50.1820">
    <property type="entry name" value="alpha/beta hydrolase"/>
    <property type="match status" value="1"/>
</dbReference>
<keyword evidence="1" id="KW-0732">Signal</keyword>
<reference evidence="3" key="1">
    <citation type="submission" date="2022-11" db="UniProtKB">
        <authorList>
            <consortium name="WormBaseParasite"/>
        </authorList>
    </citation>
    <scope>IDENTIFICATION</scope>
</reference>
<evidence type="ECO:0000313" key="3">
    <source>
        <dbReference type="WBParaSite" id="ACRNAN_scaffold3058.g6719.t1"/>
    </source>
</evidence>
<dbReference type="AlphaFoldDB" id="A0A914DNA8"/>
<feature type="chain" id="PRO_5036989024" evidence="1">
    <location>
        <begin position="20"/>
        <end position="449"/>
    </location>
</feature>